<dbReference type="OrthoDB" id="6198977at2"/>
<evidence type="ECO:0000313" key="3">
    <source>
        <dbReference type="Proteomes" id="UP000281474"/>
    </source>
</evidence>
<sequence>MKLTFTILVILLSSYSGLAFCKASCATQKDQIINKPDVQVWKTQICRRGVIDYHTHKNARVIISSENAILKVLYKDGSYELIKLRKGVPKYLSKQEGQKLHEDINVSGHNLDLMVIEVIHPAT</sequence>
<keyword evidence="3" id="KW-1185">Reference proteome</keyword>
<evidence type="ECO:0000313" key="2">
    <source>
        <dbReference type="EMBL" id="RLV59166.1"/>
    </source>
</evidence>
<evidence type="ECO:0008006" key="4">
    <source>
        <dbReference type="Google" id="ProtNLM"/>
    </source>
</evidence>
<reference evidence="2 3" key="1">
    <citation type="submission" date="2018-09" db="EMBL/GenBank/DDBJ databases">
        <title>Phylogeny of the Shewanellaceae, and recommendation for two new genera, Pseudoshewanella and Parashewanella.</title>
        <authorList>
            <person name="Wang G."/>
        </authorList>
    </citation>
    <scope>NUCLEOTIDE SEQUENCE [LARGE SCALE GENOMIC DNA]</scope>
    <source>
        <strain evidence="2 3">C51</strain>
    </source>
</reference>
<proteinExistence type="predicted"/>
<keyword evidence="1" id="KW-0732">Signal</keyword>
<organism evidence="2 3">
    <name type="scientific">Parashewanella curva</name>
    <dbReference type="NCBI Taxonomy" id="2338552"/>
    <lineage>
        <taxon>Bacteria</taxon>
        <taxon>Pseudomonadati</taxon>
        <taxon>Pseudomonadota</taxon>
        <taxon>Gammaproteobacteria</taxon>
        <taxon>Alteromonadales</taxon>
        <taxon>Shewanellaceae</taxon>
        <taxon>Parashewanella</taxon>
    </lineage>
</organism>
<dbReference type="InterPro" id="IPR014710">
    <property type="entry name" value="RmlC-like_jellyroll"/>
</dbReference>
<accession>A0A3L8PV21</accession>
<dbReference type="EMBL" id="QZEI01000042">
    <property type="protein sequence ID" value="RLV59166.1"/>
    <property type="molecule type" value="Genomic_DNA"/>
</dbReference>
<dbReference type="RefSeq" id="WP_121839539.1">
    <property type="nucleotide sequence ID" value="NZ_ML014791.1"/>
</dbReference>
<name>A0A3L8PV21_9GAMM</name>
<feature type="signal peptide" evidence="1">
    <location>
        <begin position="1"/>
        <end position="21"/>
    </location>
</feature>
<dbReference type="Proteomes" id="UP000281474">
    <property type="component" value="Unassembled WGS sequence"/>
</dbReference>
<evidence type="ECO:0000256" key="1">
    <source>
        <dbReference type="SAM" id="SignalP"/>
    </source>
</evidence>
<dbReference type="Gene3D" id="2.60.120.10">
    <property type="entry name" value="Jelly Rolls"/>
    <property type="match status" value="1"/>
</dbReference>
<comment type="caution">
    <text evidence="2">The sequence shown here is derived from an EMBL/GenBank/DDBJ whole genome shotgun (WGS) entry which is preliminary data.</text>
</comment>
<dbReference type="AlphaFoldDB" id="A0A3L8PV21"/>
<protein>
    <recommendedName>
        <fullName evidence="4">DUF2541 family protein</fullName>
    </recommendedName>
</protein>
<feature type="chain" id="PRO_5018009982" description="DUF2541 family protein" evidence="1">
    <location>
        <begin position="22"/>
        <end position="123"/>
    </location>
</feature>
<gene>
    <name evidence="2" type="ORF">D5018_13575</name>
</gene>